<accession>A0ABY4Y891</accession>
<keyword evidence="4" id="KW-1185">Reference proteome</keyword>
<organism evidence="3 4">
    <name type="scientific">Legionella lytica</name>
    <dbReference type="NCBI Taxonomy" id="96232"/>
    <lineage>
        <taxon>Bacteria</taxon>
        <taxon>Pseudomonadati</taxon>
        <taxon>Pseudomonadota</taxon>
        <taxon>Gammaproteobacteria</taxon>
        <taxon>Legionellales</taxon>
        <taxon>Legionellaceae</taxon>
        <taxon>Legionella</taxon>
    </lineage>
</organism>
<gene>
    <name evidence="3" type="ORF">J2N86_00445</name>
</gene>
<proteinExistence type="predicted"/>
<evidence type="ECO:0000313" key="3">
    <source>
        <dbReference type="EMBL" id="USQ13854.1"/>
    </source>
</evidence>
<sequence length="167" mass="19175">MSEGKLNEKISRLEQQVRSAYDYYETLAEEHRLLKAIIDKAPRKIVAMERLINLYDQKIKEARNRNTHVEEVILEQNRLSIINQRKDLARHLAACEKHLPEVGSKLISARSKHSTLSQELATAKNILQQKQASSPTLFATEKHQPAQKNKDHSLGEGAERRPHNRLG</sequence>
<dbReference type="Proteomes" id="UP001057474">
    <property type="component" value="Chromosome"/>
</dbReference>
<dbReference type="RefSeq" id="WP_252580197.1">
    <property type="nucleotide sequence ID" value="NZ_CP071527.1"/>
</dbReference>
<evidence type="ECO:0000313" key="4">
    <source>
        <dbReference type="Proteomes" id="UP001057474"/>
    </source>
</evidence>
<evidence type="ECO:0000256" key="1">
    <source>
        <dbReference type="SAM" id="Coils"/>
    </source>
</evidence>
<feature type="region of interest" description="Disordered" evidence="2">
    <location>
        <begin position="131"/>
        <end position="167"/>
    </location>
</feature>
<feature type="compositionally biased region" description="Basic and acidic residues" evidence="2">
    <location>
        <begin position="140"/>
        <end position="161"/>
    </location>
</feature>
<name>A0ABY4Y891_9GAMM</name>
<feature type="coiled-coil region" evidence="1">
    <location>
        <begin position="45"/>
        <end position="72"/>
    </location>
</feature>
<dbReference type="EMBL" id="CP071527">
    <property type="protein sequence ID" value="USQ13854.1"/>
    <property type="molecule type" value="Genomic_DNA"/>
</dbReference>
<reference evidence="3" key="1">
    <citation type="submission" date="2021-03" db="EMBL/GenBank/DDBJ databases">
        <title>Legionella lytica PCM 2298.</title>
        <authorList>
            <person name="Koper P."/>
        </authorList>
    </citation>
    <scope>NUCLEOTIDE SEQUENCE</scope>
    <source>
        <strain evidence="3">PCM 2298</strain>
    </source>
</reference>
<protein>
    <submittedName>
        <fullName evidence="3">Uncharacterized protein</fullName>
    </submittedName>
</protein>
<keyword evidence="1" id="KW-0175">Coiled coil</keyword>
<evidence type="ECO:0000256" key="2">
    <source>
        <dbReference type="SAM" id="MobiDB-lite"/>
    </source>
</evidence>